<reference evidence="8 9" key="1">
    <citation type="submission" date="2022-10" db="EMBL/GenBank/DDBJ databases">
        <title>Chitinophaga nivalis PC15 sp. nov., isolated from Pyeongchang county, South Korea.</title>
        <authorList>
            <person name="Trinh H.N."/>
        </authorList>
    </citation>
    <scope>NUCLEOTIDE SEQUENCE [LARGE SCALE GENOMIC DNA]</scope>
    <source>
        <strain evidence="8 9">PC14</strain>
    </source>
</reference>
<dbReference type="Proteomes" id="UP001207742">
    <property type="component" value="Unassembled WGS sequence"/>
</dbReference>
<dbReference type="NCBIfam" id="TIGR04131">
    <property type="entry name" value="Bac_Flav_CTERM"/>
    <property type="match status" value="1"/>
</dbReference>
<gene>
    <name evidence="8" type="ORF">OL497_23805</name>
</gene>
<name>A0ABT3ISJ5_9BACT</name>
<evidence type="ECO:0000313" key="9">
    <source>
        <dbReference type="Proteomes" id="UP001207742"/>
    </source>
</evidence>
<accession>A0ABT3ISJ5</accession>
<feature type="domain" description="PKD" evidence="7">
    <location>
        <begin position="440"/>
        <end position="515"/>
    </location>
</feature>
<sequence>MNHLSSYLWIVFRHAIYCLLLLATLSASAQTVAVSADKTGGCPPFSVQFNAAIDNGYQSIEWDFGVGANVSNTTTPSRIFQTPGTYHVKCTVTYPNMIITRQIDITVYNKPVVKFTTPATTGCIPYATTFRDQSQPGDGSIVSIDWDFGDGSGAIGASVPHTFSQPGTFNVISIVTNSRGCKSNSDPFPLKVQDAPQPAFTADKTESCTAPLAVHFFNTTVNNSTDPITYTWDYGDGTTGTDGIHTYTKTGTYTVTLTATTSGGCKKVLSKPAYIVIQPIKPSFTTSSLCAGQDITFKNTTQPQPDAVTWTFPDGTTATTTDVTRQFPAGGDYLIKMRARLGNCVEETQQLLHLLPAPQINPVASPTTACMVPFTTQFQAQSKDATQWTWNFGDGTTSSLENPTHTYTREGIYDIKLTATNGNGCTKTVNLPGYIRIIKPVLTIQTSAMTGCVPLSVDFKALLNITEPIVSYEWDFGDGSTATDAAPTHIFTKEGTFTVTLRIRTASGCVATATTLIQTGTLPVVDFTATPLISCAKDPIQFTNLSKPRGTSWLWIFPQDNSTSTEENPNHHFGEIGNHDVTLIVTNNGCQAQLTKLKYIRILPPIAHFNTAPDCVDPYHRKFTDGSNFGPDPTLPKSWKWEFGEDGATSTAQHPDFTYKTTGPKVVKLTIDNGFCTSTYTETIQIIDEKPVITADKANICINEKINITLGPLKPENIRTYTWDWGDNFQETLPGNNFNPADGRSHQYSKSGTYTITLTITDMNGCIRTAPSVQVTVNGAVPDFDFTGKRCKDETFTFTDKSTVNSGNQITQWSWDFGDGSPALQYNTPPAVIQHNYTNVNDYTVKLTVTDKFGCTLPIQKVIRFDRVKADFMIPVNIACLNKPFVFSDQSTGTIADYAWDFGDLTTGTGKMPSKTYTSSGTYSITLKVTTSGGCTDAITKTNVIRVPDPKAKFTIPDNLDPCPPVKVAFTNQSTDYERSVWDFGDNGTSSQNDPDEHIYVRSKTYQVTLTVYAEGGCSSSATLPVTIKGPDGSMKSTPTQGCVPLAVTISAEAVKTAQYMWDFDDGVVVTTTTPTAPAHTYTKSGIYYPRVSLIDDQGCSVPAMNKDKIIVDQAIADFTIDNSQACGGGIIRFTNRSKTLTKDSLALDFTNSWDFGVPGDANNHATTPNATFDYTRPGTYRVQLAVTSAYGCISDKILSLAIPPQPEAAISPIAPLCVAGKIQLTGSDNKYVPGTKWQWKVAPNLVYNDPVPPEITLDKSGTYPVSLTITNDDGSCPSTATASMIVHPAPLLQLAPATAKICLGGSLQLHANTTGAVTVQWTDYNISDPASKDPLVKPAVNTVYQVKATNEFGCTNTGNIPVTVVQPFHIYALDAEVCAGKSVQLLAGGALSYRWIAGKGLDRTDIPDPVATPDNTTTYQVVGYDNESCFTDTALAKVHVREAPTVNAGPDMEIPTGTVIPLPVTGSADIIQTTWTPQTGLSCFSCLAPTATPLRNTTYKVTVTNRFGCESSDEISIRLVCTISSLFIPNTFSPNGDGQNDIFYIRGRGMQRIRTFRIFNRWGQLIFERANVNTEDPSQGWDGKFKGTPLNPDVFVYYAEVICDTGESTLLKGNVTLIR</sequence>
<dbReference type="InterPro" id="IPR000601">
    <property type="entry name" value="PKD_dom"/>
</dbReference>
<feature type="domain" description="PKD" evidence="7">
    <location>
        <begin position="720"/>
        <end position="777"/>
    </location>
</feature>
<dbReference type="PROSITE" id="PS50093">
    <property type="entry name" value="PKD"/>
    <property type="match status" value="14"/>
</dbReference>
<comment type="subcellular location">
    <subcellularLocation>
        <location evidence="1">Membrane</location>
        <topology evidence="1">Multi-pass membrane protein</topology>
    </subcellularLocation>
</comment>
<feature type="domain" description="PKD" evidence="7">
    <location>
        <begin position="222"/>
        <end position="264"/>
    </location>
</feature>
<dbReference type="PANTHER" id="PTHR46730">
    <property type="entry name" value="POLYCYSTIN-1"/>
    <property type="match status" value="1"/>
</dbReference>
<feature type="domain" description="PKD" evidence="7">
    <location>
        <begin position="1060"/>
        <end position="1099"/>
    </location>
</feature>
<dbReference type="PANTHER" id="PTHR46730:SF4">
    <property type="entry name" value="POLYCYSTIC KIDNEY DISEASE PROTEIN 1-LIKE 1"/>
    <property type="match status" value="1"/>
</dbReference>
<dbReference type="InterPro" id="IPR022409">
    <property type="entry name" value="PKD/Chitinase_dom"/>
</dbReference>
<evidence type="ECO:0000259" key="7">
    <source>
        <dbReference type="PROSITE" id="PS50093"/>
    </source>
</evidence>
<feature type="domain" description="PKD" evidence="7">
    <location>
        <begin position="30"/>
        <end position="93"/>
    </location>
</feature>
<proteinExistence type="predicted"/>
<dbReference type="Pfam" id="PF13585">
    <property type="entry name" value="CHU_C"/>
    <property type="match status" value="1"/>
</dbReference>
<keyword evidence="5" id="KW-0472">Membrane</keyword>
<evidence type="ECO:0000256" key="6">
    <source>
        <dbReference type="SAM" id="SignalP"/>
    </source>
</evidence>
<keyword evidence="4" id="KW-1133">Transmembrane helix</keyword>
<feature type="chain" id="PRO_5047215617" evidence="6">
    <location>
        <begin position="30"/>
        <end position="1620"/>
    </location>
</feature>
<feature type="domain" description="PKD" evidence="7">
    <location>
        <begin position="805"/>
        <end position="854"/>
    </location>
</feature>
<evidence type="ECO:0000256" key="2">
    <source>
        <dbReference type="ARBA" id="ARBA00022692"/>
    </source>
</evidence>
<dbReference type="InterPro" id="IPR035986">
    <property type="entry name" value="PKD_dom_sf"/>
</dbReference>
<dbReference type="EMBL" id="JAPDNS010000002">
    <property type="protein sequence ID" value="MCW3486943.1"/>
    <property type="molecule type" value="Genomic_DNA"/>
</dbReference>
<protein>
    <submittedName>
        <fullName evidence="8">PKD domain-containing protein</fullName>
    </submittedName>
</protein>
<evidence type="ECO:0000256" key="3">
    <source>
        <dbReference type="ARBA" id="ARBA00022737"/>
    </source>
</evidence>
<keyword evidence="9" id="KW-1185">Reference proteome</keyword>
<dbReference type="Pfam" id="PF18911">
    <property type="entry name" value="PKD_4"/>
    <property type="match status" value="12"/>
</dbReference>
<feature type="signal peptide" evidence="6">
    <location>
        <begin position="1"/>
        <end position="29"/>
    </location>
</feature>
<feature type="domain" description="PKD" evidence="7">
    <location>
        <begin position="887"/>
        <end position="948"/>
    </location>
</feature>
<comment type="caution">
    <text evidence="8">The sequence shown here is derived from an EMBL/GenBank/DDBJ whole genome shotgun (WGS) entry which is preliminary data.</text>
</comment>
<dbReference type="Gene3D" id="2.60.40.10">
    <property type="entry name" value="Immunoglobulins"/>
    <property type="match status" value="15"/>
</dbReference>
<evidence type="ECO:0000313" key="8">
    <source>
        <dbReference type="EMBL" id="MCW3486943.1"/>
    </source>
</evidence>
<feature type="domain" description="PKD" evidence="7">
    <location>
        <begin position="358"/>
        <end position="431"/>
    </location>
</feature>
<dbReference type="InterPro" id="IPR013783">
    <property type="entry name" value="Ig-like_fold"/>
</dbReference>
<evidence type="ECO:0000256" key="4">
    <source>
        <dbReference type="ARBA" id="ARBA00022989"/>
    </source>
</evidence>
<dbReference type="RefSeq" id="WP_264733758.1">
    <property type="nucleotide sequence ID" value="NZ_JAPDNR010000001.1"/>
</dbReference>
<dbReference type="CDD" id="cd00146">
    <property type="entry name" value="PKD"/>
    <property type="match status" value="11"/>
</dbReference>
<feature type="domain" description="PKD" evidence="7">
    <location>
        <begin position="636"/>
        <end position="686"/>
    </location>
</feature>
<dbReference type="SMART" id="SM00089">
    <property type="entry name" value="PKD"/>
    <property type="match status" value="15"/>
</dbReference>
<feature type="domain" description="PKD" evidence="7">
    <location>
        <begin position="111"/>
        <end position="180"/>
    </location>
</feature>
<dbReference type="InterPro" id="IPR026341">
    <property type="entry name" value="T9SS_type_B"/>
</dbReference>
<feature type="domain" description="PKD" evidence="7">
    <location>
        <begin position="278"/>
        <end position="339"/>
    </location>
</feature>
<feature type="domain" description="PKD" evidence="7">
    <location>
        <begin position="523"/>
        <end position="588"/>
    </location>
</feature>
<evidence type="ECO:0000256" key="5">
    <source>
        <dbReference type="ARBA" id="ARBA00023136"/>
    </source>
</evidence>
<dbReference type="SUPFAM" id="SSF49299">
    <property type="entry name" value="PKD domain"/>
    <property type="match status" value="14"/>
</dbReference>
<organism evidence="8 9">
    <name type="scientific">Chitinophaga nivalis</name>
    <dbReference type="NCBI Taxonomy" id="2991709"/>
    <lineage>
        <taxon>Bacteria</taxon>
        <taxon>Pseudomonadati</taxon>
        <taxon>Bacteroidota</taxon>
        <taxon>Chitinophagia</taxon>
        <taxon>Chitinophagales</taxon>
        <taxon>Chitinophagaceae</taxon>
        <taxon>Chitinophaga</taxon>
    </lineage>
</organism>
<feature type="domain" description="PKD" evidence="7">
    <location>
        <begin position="1154"/>
        <end position="1192"/>
    </location>
</feature>
<keyword evidence="2" id="KW-0812">Transmembrane</keyword>
<dbReference type="Pfam" id="PF00801">
    <property type="entry name" value="PKD"/>
    <property type="match status" value="1"/>
</dbReference>
<keyword evidence="3" id="KW-0677">Repeat</keyword>
<keyword evidence="6" id="KW-0732">Signal</keyword>
<evidence type="ECO:0000256" key="1">
    <source>
        <dbReference type="ARBA" id="ARBA00004141"/>
    </source>
</evidence>
<feature type="domain" description="PKD" evidence="7">
    <location>
        <begin position="982"/>
        <end position="1035"/>
    </location>
</feature>